<comment type="caution">
    <text evidence="1">The sequence shown here is derived from an EMBL/GenBank/DDBJ whole genome shotgun (WGS) entry which is preliminary data.</text>
</comment>
<dbReference type="AlphaFoldDB" id="A0A2W4WK37"/>
<reference evidence="1 2" key="2">
    <citation type="submission" date="2018-06" db="EMBL/GenBank/DDBJ databases">
        <title>Metagenomic assembly of (sub)arctic Cyanobacteria and their associated microbiome from non-axenic cultures.</title>
        <authorList>
            <person name="Baurain D."/>
        </authorList>
    </citation>
    <scope>NUCLEOTIDE SEQUENCE [LARGE SCALE GENOMIC DNA]</scope>
    <source>
        <strain evidence="1">ULC041bin1</strain>
    </source>
</reference>
<evidence type="ECO:0000313" key="2">
    <source>
        <dbReference type="Proteomes" id="UP000249081"/>
    </source>
</evidence>
<sequence>MTPEVTQQVSKLRSEFYAQFADTQDTVVTINKEKSYASTPPKVSWVDAQQRLNYLCIYAYSAPDVLVPNRLLVLRIGVNIGAELLAGVSRGRGIRRHNQACQFYLTLLPDEALGLMPWIIDALERDTKPGLATMPLPLHKLVQELDGSLVPSFWTPTAQQAARTSLSATTLTPNYA</sequence>
<dbReference type="Proteomes" id="UP000249081">
    <property type="component" value="Unassembled WGS sequence"/>
</dbReference>
<proteinExistence type="predicted"/>
<gene>
    <name evidence="1" type="ORF">DCF17_03165</name>
</gene>
<organism evidence="1 2">
    <name type="scientific">Shackletoniella antarctica</name>
    <dbReference type="NCBI Taxonomy" id="268115"/>
    <lineage>
        <taxon>Bacteria</taxon>
        <taxon>Bacillati</taxon>
        <taxon>Cyanobacteriota</taxon>
        <taxon>Cyanophyceae</taxon>
        <taxon>Oculatellales</taxon>
        <taxon>Oculatellaceae</taxon>
        <taxon>Shackletoniella</taxon>
    </lineage>
</organism>
<reference evidence="2" key="1">
    <citation type="submission" date="2018-04" db="EMBL/GenBank/DDBJ databases">
        <authorList>
            <person name="Cornet L."/>
        </authorList>
    </citation>
    <scope>NUCLEOTIDE SEQUENCE [LARGE SCALE GENOMIC DNA]</scope>
</reference>
<accession>A0A2W4WK37</accession>
<protein>
    <submittedName>
        <fullName evidence="1">Uncharacterized protein</fullName>
    </submittedName>
</protein>
<evidence type="ECO:0000313" key="1">
    <source>
        <dbReference type="EMBL" id="PZO44802.1"/>
    </source>
</evidence>
<name>A0A2W4WK37_9CYAN</name>
<dbReference type="EMBL" id="QBMN01000013">
    <property type="protein sequence ID" value="PZO44802.1"/>
    <property type="molecule type" value="Genomic_DNA"/>
</dbReference>